<feature type="compositionally biased region" description="Low complexity" evidence="1">
    <location>
        <begin position="461"/>
        <end position="481"/>
    </location>
</feature>
<evidence type="ECO:0000313" key="4">
    <source>
        <dbReference type="Proteomes" id="UP001362999"/>
    </source>
</evidence>
<organism evidence="3 4">
    <name type="scientific">Favolaschia claudopus</name>
    <dbReference type="NCBI Taxonomy" id="2862362"/>
    <lineage>
        <taxon>Eukaryota</taxon>
        <taxon>Fungi</taxon>
        <taxon>Dikarya</taxon>
        <taxon>Basidiomycota</taxon>
        <taxon>Agaricomycotina</taxon>
        <taxon>Agaricomycetes</taxon>
        <taxon>Agaricomycetidae</taxon>
        <taxon>Agaricales</taxon>
        <taxon>Marasmiineae</taxon>
        <taxon>Mycenaceae</taxon>
        <taxon>Favolaschia</taxon>
    </lineage>
</organism>
<reference evidence="3 4" key="1">
    <citation type="journal article" date="2024" name="J Genomics">
        <title>Draft genome sequencing and assembly of Favolaschia claudopus CIRM-BRFM 2984 isolated from oak limbs.</title>
        <authorList>
            <person name="Navarro D."/>
            <person name="Drula E."/>
            <person name="Chaduli D."/>
            <person name="Cazenave R."/>
            <person name="Ahrendt S."/>
            <person name="Wang J."/>
            <person name="Lipzen A."/>
            <person name="Daum C."/>
            <person name="Barry K."/>
            <person name="Grigoriev I.V."/>
            <person name="Favel A."/>
            <person name="Rosso M.N."/>
            <person name="Martin F."/>
        </authorList>
    </citation>
    <scope>NUCLEOTIDE SEQUENCE [LARGE SCALE GENOMIC DNA]</scope>
    <source>
        <strain evidence="3 4">CIRM-BRFM 2984</strain>
    </source>
</reference>
<proteinExistence type="predicted"/>
<feature type="region of interest" description="Disordered" evidence="1">
    <location>
        <begin position="393"/>
        <end position="414"/>
    </location>
</feature>
<keyword evidence="2" id="KW-1133">Transmembrane helix</keyword>
<keyword evidence="2" id="KW-0812">Transmembrane</keyword>
<gene>
    <name evidence="3" type="ORF">R3P38DRAFT_2883635</name>
</gene>
<dbReference type="AlphaFoldDB" id="A0AAW0CYC8"/>
<accession>A0AAW0CYC8</accession>
<evidence type="ECO:0000313" key="3">
    <source>
        <dbReference type="EMBL" id="KAK7043326.1"/>
    </source>
</evidence>
<comment type="caution">
    <text evidence="3">The sequence shown here is derived from an EMBL/GenBank/DDBJ whole genome shotgun (WGS) entry which is preliminary data.</text>
</comment>
<dbReference type="Proteomes" id="UP001362999">
    <property type="component" value="Unassembled WGS sequence"/>
</dbReference>
<evidence type="ECO:0000256" key="1">
    <source>
        <dbReference type="SAM" id="MobiDB-lite"/>
    </source>
</evidence>
<name>A0AAW0CYC8_9AGAR</name>
<dbReference type="EMBL" id="JAWWNJ010000012">
    <property type="protein sequence ID" value="KAK7043326.1"/>
    <property type="molecule type" value="Genomic_DNA"/>
</dbReference>
<keyword evidence="2" id="KW-0472">Membrane</keyword>
<feature type="transmembrane region" description="Helical" evidence="2">
    <location>
        <begin position="34"/>
        <end position="51"/>
    </location>
</feature>
<feature type="compositionally biased region" description="Polar residues" evidence="1">
    <location>
        <begin position="393"/>
        <end position="402"/>
    </location>
</feature>
<keyword evidence="4" id="KW-1185">Reference proteome</keyword>
<feature type="transmembrane region" description="Helical" evidence="2">
    <location>
        <begin position="72"/>
        <end position="94"/>
    </location>
</feature>
<feature type="region of interest" description="Disordered" evidence="1">
    <location>
        <begin position="441"/>
        <end position="511"/>
    </location>
</feature>
<protein>
    <submittedName>
        <fullName evidence="3">Chitin synthase</fullName>
    </submittedName>
</protein>
<sequence length="972" mass="101472">MINPIKDQSLPRGIFWAPCFLPTSHRCTDASGKLALLYCFPWILTLNLNLSKRRILGRINVLERLLFLTMRPVFALPVTALLPVVHGALLLGFLGAPLTVGNTSIAASSASRSTTTVSTSASPANFSVSSILPTSSVVRIAAVPRKRAAIPACLKTVELSCLNLAANCIDSVNAGNVNTLWSIKSCVAAGTCYGVGDLITSVECQTGFIVTNSAQAALPTSVSENDISPIHAITQQNYIDFYYGQLTAVNSANFPSSSDVVKAFWSAITTWAATGSTVPHVIVFGTTTTPITTYTQITWNPNPAPTSGAVSETFVKSPTTVIIAIPTATTSVVVGGTSITLAPGGTPINSPLPPGISIPGATTPTWNPNIIPPTSVPSVTFTAPPSFTTVVAVPTASNSPPKNITGPPGDKNSDGNNWWLLVFPGIIGGLLPADIGIPGGVKPTAAPPPDWTGAWTDPDPTSTSTHNSASASSSASSSSSSCPRPTGAYSLSDDAENSDWDGLGSDPDRRRSNVMSIAARAGRSMTLPVCGIDTANGNVVINPNTVSLGAGTYYTIGTKAAGGTSIALNPIVVNSRPVGNGAGTVAQEHIFEIGYIRQFFESINGQGISCNWIVNNVYNQAGWDGRTWALSLLQEIDQVPNMVWVDKPMNQAKSNVVNRNKATAADPPQKANIDKISDFSTTVSVNSIQDVEYFIRNFAALGTYFSNTAGRFQATALRVQNRLTQITPNTPDVNLPVAFNAWLRSLLTNYPSGCTSRAANVFDYYHTKMTSVANQHNSVVPQCFPLFPTGLYDFQNLVPPPPTLPSCNIPGTQGTWQFGINPNGSPEKGLATFRVMGAGRSDFYGFGTGADFSGAHLVAGDLSTTPGCANGAVSIGLTGPGVPAGLPDVLLSPQCNGQTGKQTVPISFVLNGQTLSCASIYTNQSVTGSQGIIIQIICAGSAAVATTCANSVLSSTYPTGHLLTGSMTFIPS</sequence>
<evidence type="ECO:0000256" key="2">
    <source>
        <dbReference type="SAM" id="Phobius"/>
    </source>
</evidence>